<dbReference type="CDD" id="cd11041">
    <property type="entry name" value="CYP503A1-like"/>
    <property type="match status" value="1"/>
</dbReference>
<evidence type="ECO:0000256" key="11">
    <source>
        <dbReference type="ARBA" id="ARBA00023136"/>
    </source>
</evidence>
<evidence type="ECO:0000256" key="6">
    <source>
        <dbReference type="ARBA" id="ARBA00022723"/>
    </source>
</evidence>
<dbReference type="SUPFAM" id="SSF48264">
    <property type="entry name" value="Cytochrome P450"/>
    <property type="match status" value="1"/>
</dbReference>
<dbReference type="InterPro" id="IPR036396">
    <property type="entry name" value="Cyt_P450_sf"/>
</dbReference>
<evidence type="ECO:0000256" key="2">
    <source>
        <dbReference type="ARBA" id="ARBA00004370"/>
    </source>
</evidence>
<dbReference type="GO" id="GO:0005506">
    <property type="term" value="F:iron ion binding"/>
    <property type="evidence" value="ECO:0007669"/>
    <property type="project" value="InterPro"/>
</dbReference>
<dbReference type="Gene3D" id="1.10.630.10">
    <property type="entry name" value="Cytochrome P450"/>
    <property type="match status" value="1"/>
</dbReference>
<name>U4LQJ1_PYROM</name>
<keyword evidence="10" id="KW-0503">Monooxygenase</keyword>
<keyword evidence="14" id="KW-1185">Reference proteome</keyword>
<comment type="cofactor">
    <cofactor evidence="1 12">
        <name>heme</name>
        <dbReference type="ChEBI" id="CHEBI:30413"/>
    </cofactor>
</comment>
<comment type="subcellular location">
    <subcellularLocation>
        <location evidence="2">Membrane</location>
    </subcellularLocation>
</comment>
<evidence type="ECO:0000256" key="12">
    <source>
        <dbReference type="PIRSR" id="PIRSR602401-1"/>
    </source>
</evidence>
<accession>U4LQJ1</accession>
<dbReference type="OMA" id="HEEHRIF"/>
<organism evidence="13 14">
    <name type="scientific">Pyronema omphalodes (strain CBS 100304)</name>
    <name type="common">Pyronema confluens</name>
    <dbReference type="NCBI Taxonomy" id="1076935"/>
    <lineage>
        <taxon>Eukaryota</taxon>
        <taxon>Fungi</taxon>
        <taxon>Dikarya</taxon>
        <taxon>Ascomycota</taxon>
        <taxon>Pezizomycotina</taxon>
        <taxon>Pezizomycetes</taxon>
        <taxon>Pezizales</taxon>
        <taxon>Pyronemataceae</taxon>
        <taxon>Pyronema</taxon>
    </lineage>
</organism>
<evidence type="ECO:0000313" key="14">
    <source>
        <dbReference type="Proteomes" id="UP000018144"/>
    </source>
</evidence>
<dbReference type="GO" id="GO:0004497">
    <property type="term" value="F:monooxygenase activity"/>
    <property type="evidence" value="ECO:0007669"/>
    <property type="project" value="UniProtKB-KW"/>
</dbReference>
<evidence type="ECO:0000256" key="1">
    <source>
        <dbReference type="ARBA" id="ARBA00001971"/>
    </source>
</evidence>
<comment type="similarity">
    <text evidence="3">Belongs to the cytochrome P450 family.</text>
</comment>
<dbReference type="InterPro" id="IPR002401">
    <property type="entry name" value="Cyt_P450_E_grp-I"/>
</dbReference>
<dbReference type="GO" id="GO:0020037">
    <property type="term" value="F:heme binding"/>
    <property type="evidence" value="ECO:0007669"/>
    <property type="project" value="InterPro"/>
</dbReference>
<dbReference type="EMBL" id="HF936249">
    <property type="protein sequence ID" value="CCX33809.1"/>
    <property type="molecule type" value="Genomic_DNA"/>
</dbReference>
<evidence type="ECO:0000256" key="5">
    <source>
        <dbReference type="ARBA" id="ARBA00022692"/>
    </source>
</evidence>
<dbReference type="AlphaFoldDB" id="U4LQJ1"/>
<dbReference type="GO" id="GO:0016705">
    <property type="term" value="F:oxidoreductase activity, acting on paired donors, with incorporation or reduction of molecular oxygen"/>
    <property type="evidence" value="ECO:0007669"/>
    <property type="project" value="InterPro"/>
</dbReference>
<dbReference type="GO" id="GO:0016020">
    <property type="term" value="C:membrane"/>
    <property type="evidence" value="ECO:0007669"/>
    <property type="project" value="UniProtKB-SubCell"/>
</dbReference>
<dbReference type="PANTHER" id="PTHR46206">
    <property type="entry name" value="CYTOCHROME P450"/>
    <property type="match status" value="1"/>
</dbReference>
<evidence type="ECO:0000256" key="8">
    <source>
        <dbReference type="ARBA" id="ARBA00023002"/>
    </source>
</evidence>
<feature type="binding site" description="axial binding residue" evidence="12">
    <location>
        <position position="450"/>
    </location>
    <ligand>
        <name>heme</name>
        <dbReference type="ChEBI" id="CHEBI:30413"/>
    </ligand>
    <ligandPart>
        <name>Fe</name>
        <dbReference type="ChEBI" id="CHEBI:18248"/>
    </ligandPart>
</feature>
<keyword evidence="11" id="KW-0472">Membrane</keyword>
<evidence type="ECO:0000256" key="4">
    <source>
        <dbReference type="ARBA" id="ARBA00022617"/>
    </source>
</evidence>
<dbReference type="OrthoDB" id="1844152at2759"/>
<keyword evidence="5" id="KW-0812">Transmembrane</keyword>
<keyword evidence="6 12" id="KW-0479">Metal-binding</keyword>
<keyword evidence="8" id="KW-0560">Oxidoreductase</keyword>
<dbReference type="eggNOG" id="KOG0156">
    <property type="taxonomic scope" value="Eukaryota"/>
</dbReference>
<dbReference type="PANTHER" id="PTHR46206:SF5">
    <property type="entry name" value="P450, PUTATIVE (EUROFUNG)-RELATED"/>
    <property type="match status" value="1"/>
</dbReference>
<proteinExistence type="inferred from homology"/>
<evidence type="ECO:0000313" key="13">
    <source>
        <dbReference type="EMBL" id="CCX33809.1"/>
    </source>
</evidence>
<dbReference type="Proteomes" id="UP000018144">
    <property type="component" value="Unassembled WGS sequence"/>
</dbReference>
<reference evidence="13 14" key="1">
    <citation type="journal article" date="2013" name="PLoS Genet.">
        <title>The genome and development-dependent transcriptomes of Pyronema confluens: a window into fungal evolution.</title>
        <authorList>
            <person name="Traeger S."/>
            <person name="Altegoer F."/>
            <person name="Freitag M."/>
            <person name="Gabaldon T."/>
            <person name="Kempken F."/>
            <person name="Kumar A."/>
            <person name="Marcet-Houben M."/>
            <person name="Poggeler S."/>
            <person name="Stajich J.E."/>
            <person name="Nowrousian M."/>
        </authorList>
    </citation>
    <scope>NUCLEOTIDE SEQUENCE [LARGE SCALE GENOMIC DNA]</scope>
    <source>
        <strain evidence="14">CBS 100304</strain>
        <tissue evidence="13">Vegetative mycelium</tissue>
    </source>
</reference>
<dbReference type="Pfam" id="PF00067">
    <property type="entry name" value="p450"/>
    <property type="match status" value="1"/>
</dbReference>
<evidence type="ECO:0000256" key="7">
    <source>
        <dbReference type="ARBA" id="ARBA00022989"/>
    </source>
</evidence>
<protein>
    <submittedName>
        <fullName evidence="13">Similar to Ent-kaurene oxidase acc. no. Q701P2</fullName>
    </submittedName>
</protein>
<sequence>MLLDPQLLERLSKEKYTAILTVVAGFTAILATKWLFTAPDKRNYVTLPAGPFSYLKGQLRYLLHADDMIREGIAQYGENTPFWLPSMIGPMLLAPRYLMNEIKNHPHLSFAHFLKATFSGKHTGMGEPFADPQYIGIIKGKLTKALNSFTPEIEEEIIEALKDRIPLDEEWTPHIAFPGFCQSIVARSSARIFIGAELCRDQRWLHIATRYTAQMVGVTLFLKLWPEFLKPFSKYLSPSWWRAAAMYSRARILIAEVVTKRQKELASAGSEAPPRMDGIQWALDLGMDLERMTEFEITMAIASVHNTAVALTQLVLDLCERREYIQILREEIREVLGDGPARNNKGINGLQKMDSFLKESQRTSPPQHATMQRRAMKDIEFSDGTKLKKGEFVMFDSDSVLSDARYYENPEVFDGLRFYNLRQHAENEATAQYANTNEQFFVFGNGKSACPGRFFAGHELKLILVYLLRMYDFKFPDGQTKRPANLHYEDIIIPAKGQQILFRRRRV</sequence>
<evidence type="ECO:0000256" key="3">
    <source>
        <dbReference type="ARBA" id="ARBA00010617"/>
    </source>
</evidence>
<evidence type="ECO:0000256" key="10">
    <source>
        <dbReference type="ARBA" id="ARBA00023033"/>
    </source>
</evidence>
<dbReference type="InterPro" id="IPR001128">
    <property type="entry name" value="Cyt_P450"/>
</dbReference>
<keyword evidence="4 12" id="KW-0349">Heme</keyword>
<keyword evidence="7" id="KW-1133">Transmembrane helix</keyword>
<gene>
    <name evidence="13" type="ORF">PCON_02051</name>
</gene>
<dbReference type="STRING" id="1076935.U4LQJ1"/>
<keyword evidence="9 12" id="KW-0408">Iron</keyword>
<dbReference type="PRINTS" id="PR00463">
    <property type="entry name" value="EP450I"/>
</dbReference>
<evidence type="ECO:0000256" key="9">
    <source>
        <dbReference type="ARBA" id="ARBA00023004"/>
    </source>
</evidence>